<dbReference type="Gene3D" id="3.40.50.300">
    <property type="entry name" value="P-loop containing nucleotide triphosphate hydrolases"/>
    <property type="match status" value="1"/>
</dbReference>
<dbReference type="Pfam" id="PF00176">
    <property type="entry name" value="SNF2-rel_dom"/>
    <property type="match status" value="1"/>
</dbReference>
<dbReference type="Gene3D" id="3.40.50.10810">
    <property type="entry name" value="Tandem AAA-ATPase domain"/>
    <property type="match status" value="1"/>
</dbReference>
<evidence type="ECO:0000259" key="10">
    <source>
        <dbReference type="PROSITE" id="PS51192"/>
    </source>
</evidence>
<accession>A0ABR3QM75</accession>
<feature type="compositionally biased region" description="Basic and acidic residues" evidence="9">
    <location>
        <begin position="1354"/>
        <end position="1364"/>
    </location>
</feature>
<keyword evidence="13" id="KW-1185">Reference proteome</keyword>
<evidence type="ECO:0000256" key="4">
    <source>
        <dbReference type="ARBA" id="ARBA00022771"/>
    </source>
</evidence>
<dbReference type="InterPro" id="IPR038718">
    <property type="entry name" value="SNF2-like_sf"/>
</dbReference>
<evidence type="ECO:0000313" key="13">
    <source>
        <dbReference type="Proteomes" id="UP001521785"/>
    </source>
</evidence>
<dbReference type="InterPro" id="IPR017907">
    <property type="entry name" value="Znf_RING_CS"/>
</dbReference>
<reference evidence="12 13" key="1">
    <citation type="submission" date="2024-02" db="EMBL/GenBank/DDBJ databases">
        <title>De novo assembly and annotation of 12 fungi associated with fruit tree decline syndrome in Ontario, Canada.</title>
        <authorList>
            <person name="Sulman M."/>
            <person name="Ellouze W."/>
            <person name="Ilyukhin E."/>
        </authorList>
    </citation>
    <scope>NUCLEOTIDE SEQUENCE [LARGE SCALE GENOMIC DNA]</scope>
    <source>
        <strain evidence="12 13">M42-189</strain>
    </source>
</reference>
<dbReference type="PROSITE" id="PS51192">
    <property type="entry name" value="HELICASE_ATP_BIND_1"/>
    <property type="match status" value="1"/>
</dbReference>
<dbReference type="EMBL" id="JAKJXO020000019">
    <property type="protein sequence ID" value="KAL1593258.1"/>
    <property type="molecule type" value="Genomic_DNA"/>
</dbReference>
<feature type="region of interest" description="Disordered" evidence="9">
    <location>
        <begin position="1343"/>
        <end position="1364"/>
    </location>
</feature>
<feature type="compositionally biased region" description="Polar residues" evidence="9">
    <location>
        <begin position="256"/>
        <end position="266"/>
    </location>
</feature>
<feature type="region of interest" description="Disordered" evidence="9">
    <location>
        <begin position="446"/>
        <end position="508"/>
    </location>
</feature>
<feature type="region of interest" description="Disordered" evidence="9">
    <location>
        <begin position="203"/>
        <end position="301"/>
    </location>
</feature>
<evidence type="ECO:0000256" key="2">
    <source>
        <dbReference type="ARBA" id="ARBA00022723"/>
    </source>
</evidence>
<feature type="compositionally biased region" description="Basic and acidic residues" evidence="9">
    <location>
        <begin position="322"/>
        <end position="337"/>
    </location>
</feature>
<dbReference type="InterPro" id="IPR001650">
    <property type="entry name" value="Helicase_C-like"/>
</dbReference>
<evidence type="ECO:0000256" key="5">
    <source>
        <dbReference type="ARBA" id="ARBA00022801"/>
    </source>
</evidence>
<keyword evidence="8" id="KW-0067">ATP-binding</keyword>
<feature type="compositionally biased region" description="Acidic residues" evidence="9">
    <location>
        <begin position="406"/>
        <end position="416"/>
    </location>
</feature>
<keyword evidence="7" id="KW-0862">Zinc</keyword>
<feature type="compositionally biased region" description="Polar residues" evidence="9">
    <location>
        <begin position="220"/>
        <end position="229"/>
    </location>
</feature>
<evidence type="ECO:0000256" key="8">
    <source>
        <dbReference type="ARBA" id="ARBA00022840"/>
    </source>
</evidence>
<protein>
    <submittedName>
        <fullName evidence="12">Uncharacterized protein</fullName>
    </submittedName>
</protein>
<dbReference type="InterPro" id="IPR000330">
    <property type="entry name" value="SNF2_N"/>
</dbReference>
<evidence type="ECO:0000256" key="9">
    <source>
        <dbReference type="SAM" id="MobiDB-lite"/>
    </source>
</evidence>
<proteinExistence type="inferred from homology"/>
<organism evidence="12 13">
    <name type="scientific">Paraconiothyrium brasiliense</name>
    <dbReference type="NCBI Taxonomy" id="300254"/>
    <lineage>
        <taxon>Eukaryota</taxon>
        <taxon>Fungi</taxon>
        <taxon>Dikarya</taxon>
        <taxon>Ascomycota</taxon>
        <taxon>Pezizomycotina</taxon>
        <taxon>Dothideomycetes</taxon>
        <taxon>Pleosporomycetidae</taxon>
        <taxon>Pleosporales</taxon>
        <taxon>Massarineae</taxon>
        <taxon>Didymosphaeriaceae</taxon>
        <taxon>Paraconiothyrium</taxon>
    </lineage>
</organism>
<keyword evidence="4" id="KW-0863">Zinc-finger</keyword>
<dbReference type="InterPro" id="IPR050628">
    <property type="entry name" value="SNF2_RAD54_helicase_TF"/>
</dbReference>
<sequence>MADSSPIDENLVVTQATEESRAPRVQETPPPQISHHQAPDVSEFQVPTPALTDEQLDSLFLDDREPDIEVDDILAPQEDSVDFGLNDDVELDHDGLPDFDGTIPEVQIQDQYGGELHAEHGVADAINGVEDPDQEHNINPRPQEHGSNMEDIQDSQNRQQGPSVGVPVILDTPEFGDPVPTLQTRIHEISDDEDSLFVPLHRLPSPGPGFSNRPFLTRRPINSSSTTPSPLMGLSAPLNFAAQPSSRTAPPRDSASRPSVGSSKSAFSKMRQLQKKFSQARAAVSRPPQLAQPAPDGGTYLDAILSHAPIRQTSAAVPTAGENEHDRAEREANAKYEKQRKHYEELKKKNGKLNFAEDVAWMRIRSEESARLRKRKRDEDMARQENGESELFPDTFGPRNGLGDGGQEEDIIDDDPAGSSRIPEPSSRRGFPSFAEAELQSMQVALQASGDRPSKKKKGASLSEEAQNMGRGRGRHKGSKSKASGSVSGTPTKTGVRQTAKDKKAAENATRLHHSLIHSDVFRQQASEDAPEQPTFTSKNKADALKELIASVPTEHQKSAKDDTTALLRATRDFDGRGSCKADGNGMWKVKGMLTSLKHYQVMGTAFMRRRENDVREPRGGLMADQMGLGKTLMMLANIVNGLGNSDDDCKTTLLVASPALLTQWGREIELHTDSGLSVMRHTAGSRINSNRAFHTFKQHHIILTTYHEVLRSYPKNDPPIECQTAEQKIAWWKEVYEKHRGPLHRMMFHRIVLDEAQAIKNHLSRTSLACRALMARHKWALSGTPILNSVTELYSYFKFLGVPHTGSFKIFKHNYADPKEPESIERLLIRLSQFMIRRDHSDMMMNAPILKLPRASQMTHWCEFNSVERSIYEVVRQRFAKRINFASRQNELEKSYNNALVMLLRLRQLTAHILMLQLVVQDLLEHEDIEKIREVVQQEATEQRGRKGRTILAIRKQLDNLEAEAKKKAANKATNRSKPSRRRLACQDDAESGQRDIEELLDDSEEVIDVDRPVPGRSRASGNTFGKTFDFRPYLNSLTSGESWQRVKEKAVCSDCGGAPSDAWLTSCGHLLCSRCYDDAALLAAEEGRANSTCKGCGSVFTHANEIQRDDDVLVNNGPMTRAKKHQHSKEIQHIEQQDIAEEWLTLGGEGVLPSAKTIALKAQLLNWFAENPNVKVIIYTQFLAMIRIINKMCQEEHWGTEEYHGKMSQESRDKAIGRFADDGRVRVLLASLRCGGLGLNLTMASRVVILDPWWNSAAEQQAFCRVFRFGQKETTCLTRFCVRNTVDERLIQMQERKEKEIDSVMKEDAVAKASKMGIRDLMRLFGNIRDDESGRPFIMTENPDSRGGFYADNDHEGYADEL</sequence>
<feature type="compositionally biased region" description="Basic and acidic residues" evidence="9">
    <location>
        <begin position="134"/>
        <end position="148"/>
    </location>
</feature>
<dbReference type="SUPFAM" id="SSF57850">
    <property type="entry name" value="RING/U-box"/>
    <property type="match status" value="1"/>
</dbReference>
<keyword evidence="5" id="KW-0378">Hydrolase</keyword>
<dbReference type="Proteomes" id="UP001521785">
    <property type="component" value="Unassembled WGS sequence"/>
</dbReference>
<dbReference type="SMART" id="SM00487">
    <property type="entry name" value="DEXDc"/>
    <property type="match status" value="1"/>
</dbReference>
<dbReference type="InterPro" id="IPR027417">
    <property type="entry name" value="P-loop_NTPase"/>
</dbReference>
<dbReference type="CDD" id="cd18008">
    <property type="entry name" value="DEXDc_SHPRH-like"/>
    <property type="match status" value="1"/>
</dbReference>
<dbReference type="Pfam" id="PF00271">
    <property type="entry name" value="Helicase_C"/>
    <property type="match status" value="1"/>
</dbReference>
<dbReference type="PANTHER" id="PTHR45626:SF17">
    <property type="entry name" value="HELICASE-LIKE TRANSCRIPTION FACTOR"/>
    <property type="match status" value="1"/>
</dbReference>
<dbReference type="InterPro" id="IPR013083">
    <property type="entry name" value="Znf_RING/FYVE/PHD"/>
</dbReference>
<evidence type="ECO:0000256" key="3">
    <source>
        <dbReference type="ARBA" id="ARBA00022741"/>
    </source>
</evidence>
<evidence type="ECO:0000259" key="11">
    <source>
        <dbReference type="PROSITE" id="PS51194"/>
    </source>
</evidence>
<feature type="region of interest" description="Disordered" evidence="9">
    <location>
        <begin position="314"/>
        <end position="337"/>
    </location>
</feature>
<feature type="region of interest" description="Disordered" evidence="9">
    <location>
        <begin position="1"/>
        <end position="43"/>
    </location>
</feature>
<feature type="domain" description="Helicase ATP-binding" evidence="10">
    <location>
        <begin position="612"/>
        <end position="804"/>
    </location>
</feature>
<dbReference type="SUPFAM" id="SSF52540">
    <property type="entry name" value="P-loop containing nucleoside triphosphate hydrolases"/>
    <property type="match status" value="2"/>
</dbReference>
<comment type="caution">
    <text evidence="12">The sequence shown here is derived from an EMBL/GenBank/DDBJ whole genome shotgun (WGS) entry which is preliminary data.</text>
</comment>
<dbReference type="SMART" id="SM00490">
    <property type="entry name" value="HELICc"/>
    <property type="match status" value="1"/>
</dbReference>
<dbReference type="InterPro" id="IPR049730">
    <property type="entry name" value="SNF2/RAD54-like_C"/>
</dbReference>
<dbReference type="PANTHER" id="PTHR45626">
    <property type="entry name" value="TRANSCRIPTION TERMINATION FACTOR 2-RELATED"/>
    <property type="match status" value="1"/>
</dbReference>
<keyword evidence="6" id="KW-0347">Helicase</keyword>
<evidence type="ECO:0000313" key="12">
    <source>
        <dbReference type="EMBL" id="KAL1593258.1"/>
    </source>
</evidence>
<evidence type="ECO:0000256" key="7">
    <source>
        <dbReference type="ARBA" id="ARBA00022833"/>
    </source>
</evidence>
<dbReference type="PROSITE" id="PS51194">
    <property type="entry name" value="HELICASE_CTER"/>
    <property type="match status" value="1"/>
</dbReference>
<gene>
    <name evidence="12" type="ORF">SLS60_010866</name>
</gene>
<dbReference type="CDD" id="cd18793">
    <property type="entry name" value="SF2_C_SNF"/>
    <property type="match status" value="1"/>
</dbReference>
<feature type="region of interest" description="Disordered" evidence="9">
    <location>
        <begin position="968"/>
        <end position="994"/>
    </location>
</feature>
<feature type="region of interest" description="Disordered" evidence="9">
    <location>
        <begin position="370"/>
        <end position="431"/>
    </location>
</feature>
<name>A0ABR3QM75_9PLEO</name>
<dbReference type="PROSITE" id="PS00518">
    <property type="entry name" value="ZF_RING_1"/>
    <property type="match status" value="1"/>
</dbReference>
<dbReference type="Gene3D" id="3.30.40.10">
    <property type="entry name" value="Zinc/RING finger domain, C3HC4 (zinc finger)"/>
    <property type="match status" value="1"/>
</dbReference>
<feature type="domain" description="Helicase C-terminal" evidence="11">
    <location>
        <begin position="1162"/>
        <end position="1324"/>
    </location>
</feature>
<feature type="compositionally biased region" description="Basic and acidic residues" evidence="9">
    <location>
        <begin position="370"/>
        <end position="386"/>
    </location>
</feature>
<keyword evidence="2" id="KW-0479">Metal-binding</keyword>
<keyword evidence="3" id="KW-0547">Nucleotide-binding</keyword>
<evidence type="ECO:0000256" key="1">
    <source>
        <dbReference type="ARBA" id="ARBA00007025"/>
    </source>
</evidence>
<comment type="similarity">
    <text evidence="1">Belongs to the SNF2/RAD54 helicase family.</text>
</comment>
<dbReference type="InterPro" id="IPR014001">
    <property type="entry name" value="Helicase_ATP-bd"/>
</dbReference>
<evidence type="ECO:0000256" key="6">
    <source>
        <dbReference type="ARBA" id="ARBA00022806"/>
    </source>
</evidence>
<feature type="region of interest" description="Disordered" evidence="9">
    <location>
        <begin position="128"/>
        <end position="166"/>
    </location>
</feature>